<proteinExistence type="predicted"/>
<dbReference type="Pfam" id="PF13560">
    <property type="entry name" value="HTH_31"/>
    <property type="match status" value="1"/>
</dbReference>
<evidence type="ECO:0000259" key="1">
    <source>
        <dbReference type="PROSITE" id="PS50943"/>
    </source>
</evidence>
<protein>
    <submittedName>
        <fullName evidence="2">Helix-turn-helix domain-containing protein</fullName>
    </submittedName>
</protein>
<accession>A0ABT0K3A0</accession>
<sequence length="250" mass="26788">MVQVTVTGSAARRRELGACLRAYRHLIEPESVGLPGGGRRRTRGLRREELAALSGVSLTWYTGLEQGRVTPSGQVLDAVGRVLSLDAVGRAHLRRLTAPQPPLAHDGDALVGLLRTWPVAPAALLDGRLDVLATNVAWNRVFGDPGDHEPATRHVLWLLATTSAPVAALLPALARQFRMAANLHADDARITEIGRLLRADHPRLRPWWDCRGVGAFGHPSLRLDGQPATAHLLRPAGGTASSILVLAPAV</sequence>
<dbReference type="Gene3D" id="1.10.260.40">
    <property type="entry name" value="lambda repressor-like DNA-binding domains"/>
    <property type="match status" value="1"/>
</dbReference>
<organism evidence="2 3">
    <name type="scientific">Frankia umida</name>
    <dbReference type="NCBI Taxonomy" id="573489"/>
    <lineage>
        <taxon>Bacteria</taxon>
        <taxon>Bacillati</taxon>
        <taxon>Actinomycetota</taxon>
        <taxon>Actinomycetes</taxon>
        <taxon>Frankiales</taxon>
        <taxon>Frankiaceae</taxon>
        <taxon>Frankia</taxon>
    </lineage>
</organism>
<dbReference type="PROSITE" id="PS50943">
    <property type="entry name" value="HTH_CROC1"/>
    <property type="match status" value="1"/>
</dbReference>
<dbReference type="EMBL" id="JALKFT010000029">
    <property type="protein sequence ID" value="MCK9878239.1"/>
    <property type="molecule type" value="Genomic_DNA"/>
</dbReference>
<dbReference type="Proteomes" id="UP001201873">
    <property type="component" value="Unassembled WGS sequence"/>
</dbReference>
<dbReference type="InterPro" id="IPR041413">
    <property type="entry name" value="MLTR_LBD"/>
</dbReference>
<feature type="domain" description="HTH cro/C1-type" evidence="1">
    <location>
        <begin position="43"/>
        <end position="88"/>
    </location>
</feature>
<reference evidence="2 3" key="1">
    <citation type="submission" date="2022-04" db="EMBL/GenBank/DDBJ databases">
        <title>Genome diversity in the genus Frankia.</title>
        <authorList>
            <person name="Carlos-Shanley C."/>
            <person name="Hahn D."/>
        </authorList>
    </citation>
    <scope>NUCLEOTIDE SEQUENCE [LARGE SCALE GENOMIC DNA]</scope>
    <source>
        <strain evidence="2 3">Ag45/Mut15</strain>
    </source>
</reference>
<dbReference type="PANTHER" id="PTHR35010:SF2">
    <property type="entry name" value="BLL4672 PROTEIN"/>
    <property type="match status" value="1"/>
</dbReference>
<dbReference type="SMART" id="SM00530">
    <property type="entry name" value="HTH_XRE"/>
    <property type="match status" value="1"/>
</dbReference>
<evidence type="ECO:0000313" key="2">
    <source>
        <dbReference type="EMBL" id="MCK9878239.1"/>
    </source>
</evidence>
<keyword evidence="3" id="KW-1185">Reference proteome</keyword>
<comment type="caution">
    <text evidence="2">The sequence shown here is derived from an EMBL/GenBank/DDBJ whole genome shotgun (WGS) entry which is preliminary data.</text>
</comment>
<gene>
    <name evidence="2" type="ORF">MXD59_21120</name>
</gene>
<dbReference type="Gene3D" id="3.30.450.180">
    <property type="match status" value="1"/>
</dbReference>
<dbReference type="InterPro" id="IPR001387">
    <property type="entry name" value="Cro/C1-type_HTH"/>
</dbReference>
<dbReference type="CDD" id="cd00093">
    <property type="entry name" value="HTH_XRE"/>
    <property type="match status" value="1"/>
</dbReference>
<evidence type="ECO:0000313" key="3">
    <source>
        <dbReference type="Proteomes" id="UP001201873"/>
    </source>
</evidence>
<dbReference type="RefSeq" id="WP_248826361.1">
    <property type="nucleotide sequence ID" value="NZ_JALKFT010000029.1"/>
</dbReference>
<dbReference type="InterPro" id="IPR010982">
    <property type="entry name" value="Lambda_DNA-bd_dom_sf"/>
</dbReference>
<dbReference type="Pfam" id="PF17765">
    <property type="entry name" value="MLTR_LBD"/>
    <property type="match status" value="1"/>
</dbReference>
<dbReference type="PANTHER" id="PTHR35010">
    <property type="entry name" value="BLL4672 PROTEIN-RELATED"/>
    <property type="match status" value="1"/>
</dbReference>
<dbReference type="SUPFAM" id="SSF47413">
    <property type="entry name" value="lambda repressor-like DNA-binding domains"/>
    <property type="match status" value="1"/>
</dbReference>
<name>A0ABT0K3A0_9ACTN</name>